<comment type="catalytic activity">
    <reaction evidence="13">
        <text>9-octadecanoyloxy-octadecanoate + H2O = 9-hydroxy-octadecanoate + octadecanoate + H(+)</text>
        <dbReference type="Rhea" id="RHEA:52096"/>
        <dbReference type="ChEBI" id="CHEBI:15377"/>
        <dbReference type="ChEBI" id="CHEBI:15378"/>
        <dbReference type="ChEBI" id="CHEBI:25629"/>
        <dbReference type="ChEBI" id="CHEBI:136286"/>
        <dbReference type="ChEBI" id="CHEBI:136373"/>
    </reaction>
    <physiologicalReaction direction="left-to-right" evidence="13">
        <dbReference type="Rhea" id="RHEA:52097"/>
    </physiologicalReaction>
</comment>
<comment type="catalytic activity">
    <reaction evidence="8">
        <text>13-octadecanoyloxy-octadecanoate + H2O = 13-hydroxy-octadecanoate + octadecanoate + H(+)</text>
        <dbReference type="Rhea" id="RHEA:52084"/>
        <dbReference type="ChEBI" id="CHEBI:15377"/>
        <dbReference type="ChEBI" id="CHEBI:15378"/>
        <dbReference type="ChEBI" id="CHEBI:25629"/>
        <dbReference type="ChEBI" id="CHEBI:136304"/>
        <dbReference type="ChEBI" id="CHEBI:136335"/>
    </reaction>
    <physiologicalReaction direction="left-to-right" evidence="8">
        <dbReference type="Rhea" id="RHEA:52085"/>
    </physiologicalReaction>
</comment>
<feature type="transmembrane region" description="Helical" evidence="18">
    <location>
        <begin position="154"/>
        <end position="174"/>
    </location>
</feature>
<evidence type="ECO:0000256" key="10">
    <source>
        <dbReference type="ARBA" id="ARBA00048680"/>
    </source>
</evidence>
<evidence type="ECO:0000256" key="15">
    <source>
        <dbReference type="ARBA" id="ARBA00049322"/>
    </source>
</evidence>
<comment type="catalytic activity">
    <reaction evidence="14">
        <text>13-(9Z-octadecenoyloxy)-octadecanoate + H2O = 13-hydroxy-octadecanoate + (9Z)-octadecenoate + H(+)</text>
        <dbReference type="Rhea" id="RHEA:52064"/>
        <dbReference type="ChEBI" id="CHEBI:15377"/>
        <dbReference type="ChEBI" id="CHEBI:15378"/>
        <dbReference type="ChEBI" id="CHEBI:30823"/>
        <dbReference type="ChEBI" id="CHEBI:136303"/>
        <dbReference type="ChEBI" id="CHEBI:136304"/>
    </reaction>
    <physiologicalReaction direction="left-to-right" evidence="14">
        <dbReference type="Rhea" id="RHEA:52065"/>
    </physiologicalReaction>
</comment>
<dbReference type="GO" id="GO:0007031">
    <property type="term" value="P:peroxisome organization"/>
    <property type="evidence" value="ECO:0007669"/>
    <property type="project" value="InterPro"/>
</dbReference>
<organism evidence="19 20">
    <name type="scientific">Onychostoma macrolepis</name>
    <dbReference type="NCBI Taxonomy" id="369639"/>
    <lineage>
        <taxon>Eukaryota</taxon>
        <taxon>Metazoa</taxon>
        <taxon>Chordata</taxon>
        <taxon>Craniata</taxon>
        <taxon>Vertebrata</taxon>
        <taxon>Euteleostomi</taxon>
        <taxon>Actinopterygii</taxon>
        <taxon>Neopterygii</taxon>
        <taxon>Teleostei</taxon>
        <taxon>Ostariophysi</taxon>
        <taxon>Cypriniformes</taxon>
        <taxon>Cyprinidae</taxon>
        <taxon>Acrossocheilinae</taxon>
        <taxon>Onychostoma</taxon>
    </lineage>
</organism>
<comment type="catalytic activity">
    <reaction evidence="7">
        <text>12-hexadecanoyloxy-octadecanoate + H2O = 12-hydroxyoctadecanoate + hexadecanoate + H(+)</text>
        <dbReference type="Rhea" id="RHEA:52056"/>
        <dbReference type="ChEBI" id="CHEBI:7896"/>
        <dbReference type="ChEBI" id="CHEBI:15377"/>
        <dbReference type="ChEBI" id="CHEBI:15378"/>
        <dbReference type="ChEBI" id="CHEBI:83677"/>
        <dbReference type="ChEBI" id="CHEBI:84201"/>
    </reaction>
    <physiologicalReaction direction="left-to-right" evidence="7">
        <dbReference type="Rhea" id="RHEA:52057"/>
    </physiologicalReaction>
</comment>
<sequence length="675" mass="76913">METPLLSDSKQIQKKITLVRDKRKEQTKQIPKTQDCCGSASRHNEHARTQRTATHELLRTGSDACYYSNNLSRTSAASTNVSSSPPHNSIPLSTGYFLRRKYDGGRKMALIPSQILRVAILLSYFSILCNYKAIDMPAHQTYGGSWKFLTFIDLVIQAVFFGVCVLTDLSSLLTKGSASMEQERQLRKLISLRDWMMAVLAFPVGAFVVTMFWTLYVYDRDLVYPRLLDNFIPQWLNHGMHTTVLPFIIIEMRTTHHRYPSRTCGLFAVCMFAVGYVVWMCWVHSMTGVWVYPLLEHIGPMARILFFVCLTALISVYYVLGEILNNYIWDSSKSVYLLGKYAQRKIQEIQEREAAEYIAQARRQFHFESNQRTCNMTVLSMLPTLREAIIHHLNSESLTALLKTKPANKLEIWEDLKIISFTRSIVAVYSTCMLVVLLRVQLNIIGGYLYLDNSVTKNGTTPLAPPDVQQQYLSSIQHLLGEGLIELITVVKKAVQEVLGPVSLKQSLSLQELEQQLTQIRQLVEEGCSSSKRKRLSWYMMPDEENTLASQACGLTENDVTTIKLLNETRDMLESPDFTTVLHTCLSRGFIRFLDNMSEFFRPPQGDSNPFSTPDRLSHVSLPLAKIIPIINGQIHSICSEIPSHFVQDLLLIDQVKEFAANVYETFSTPQELQK</sequence>
<evidence type="ECO:0000256" key="9">
    <source>
        <dbReference type="ARBA" id="ARBA00047863"/>
    </source>
</evidence>
<evidence type="ECO:0000256" key="18">
    <source>
        <dbReference type="SAM" id="Phobius"/>
    </source>
</evidence>
<evidence type="ECO:0000256" key="14">
    <source>
        <dbReference type="ARBA" id="ARBA00049296"/>
    </source>
</evidence>
<protein>
    <recommendedName>
        <fullName evidence="21">Peroxisomal assembly protein PEX3</fullName>
    </recommendedName>
</protein>
<feature type="transmembrane region" description="Helical" evidence="18">
    <location>
        <begin position="264"/>
        <end position="292"/>
    </location>
</feature>
<dbReference type="GO" id="GO:0005778">
    <property type="term" value="C:peroxisomal membrane"/>
    <property type="evidence" value="ECO:0007669"/>
    <property type="project" value="InterPro"/>
</dbReference>
<evidence type="ECO:0000256" key="1">
    <source>
        <dbReference type="ARBA" id="ARBA00000923"/>
    </source>
</evidence>
<evidence type="ECO:0000313" key="20">
    <source>
        <dbReference type="Proteomes" id="UP000579812"/>
    </source>
</evidence>
<dbReference type="PANTHER" id="PTHR10989">
    <property type="entry name" value="ANDROGEN-INDUCED PROTEIN 1-RELATED"/>
    <property type="match status" value="1"/>
</dbReference>
<comment type="caution">
    <text evidence="19">The sequence shown here is derived from an EMBL/GenBank/DDBJ whole genome shotgun (WGS) entry which is preliminary data.</text>
</comment>
<accession>A0A7J6BXK5</accession>
<gene>
    <name evidence="19" type="ORF">G5714_019855</name>
</gene>
<evidence type="ECO:0000256" key="17">
    <source>
        <dbReference type="SAM" id="MobiDB-lite"/>
    </source>
</evidence>
<dbReference type="AlphaFoldDB" id="A0A7J6BXK5"/>
<feature type="transmembrane region" description="Helical" evidence="18">
    <location>
        <begin position="115"/>
        <end position="134"/>
    </location>
</feature>
<feature type="transmembrane region" description="Helical" evidence="18">
    <location>
        <begin position="195"/>
        <end position="215"/>
    </location>
</feature>
<evidence type="ECO:0000256" key="16">
    <source>
        <dbReference type="ARBA" id="ARBA00049428"/>
    </source>
</evidence>
<dbReference type="Proteomes" id="UP000579812">
    <property type="component" value="Unassembled WGS sequence"/>
</dbReference>
<feature type="transmembrane region" description="Helical" evidence="18">
    <location>
        <begin position="426"/>
        <end position="451"/>
    </location>
</feature>
<keyword evidence="6 18" id="KW-0472">Membrane</keyword>
<evidence type="ECO:0000256" key="12">
    <source>
        <dbReference type="ARBA" id="ARBA00048800"/>
    </source>
</evidence>
<evidence type="ECO:0008006" key="21">
    <source>
        <dbReference type="Google" id="ProtNLM"/>
    </source>
</evidence>
<feature type="transmembrane region" description="Helical" evidence="18">
    <location>
        <begin position="235"/>
        <end position="252"/>
    </location>
</feature>
<name>A0A7J6BXK5_9TELE</name>
<evidence type="ECO:0000313" key="19">
    <source>
        <dbReference type="EMBL" id="KAF4099729.1"/>
    </source>
</evidence>
<dbReference type="GO" id="GO:0012505">
    <property type="term" value="C:endomembrane system"/>
    <property type="evidence" value="ECO:0007669"/>
    <property type="project" value="UniProtKB-SubCell"/>
</dbReference>
<dbReference type="InterPro" id="IPR006838">
    <property type="entry name" value="ADTRP_AIG1"/>
</dbReference>
<dbReference type="Pfam" id="PF04750">
    <property type="entry name" value="Far-17a_AIG1"/>
    <property type="match status" value="1"/>
</dbReference>
<keyword evidence="4 18" id="KW-0812">Transmembrane</keyword>
<comment type="catalytic activity">
    <reaction evidence="1">
        <text>9-(9Z-hexadecenoyloxy)-octadecanoate + H2O = (9Z)-hexadecenoate + 9-hydroxy-octadecanoate + H(+)</text>
        <dbReference type="Rhea" id="RHEA:52068"/>
        <dbReference type="ChEBI" id="CHEBI:15377"/>
        <dbReference type="ChEBI" id="CHEBI:15378"/>
        <dbReference type="ChEBI" id="CHEBI:32372"/>
        <dbReference type="ChEBI" id="CHEBI:136286"/>
        <dbReference type="ChEBI" id="CHEBI:136309"/>
    </reaction>
    <physiologicalReaction direction="left-to-right" evidence="1">
        <dbReference type="Rhea" id="RHEA:52069"/>
    </physiologicalReaction>
</comment>
<evidence type="ECO:0000256" key="6">
    <source>
        <dbReference type="ARBA" id="ARBA00023136"/>
    </source>
</evidence>
<evidence type="ECO:0000256" key="2">
    <source>
        <dbReference type="ARBA" id="ARBA00004127"/>
    </source>
</evidence>
<feature type="compositionally biased region" description="Basic and acidic residues" evidence="17">
    <location>
        <begin position="42"/>
        <end position="52"/>
    </location>
</feature>
<comment type="catalytic activity">
    <reaction evidence="15">
        <text>13-(9Z-hexadecenoyloxy)-octadecanoate + H2O = 13-hydroxy-octadecanoate + (9Z)-hexadecenoate + H(+)</text>
        <dbReference type="Rhea" id="RHEA:52076"/>
        <dbReference type="ChEBI" id="CHEBI:15377"/>
        <dbReference type="ChEBI" id="CHEBI:15378"/>
        <dbReference type="ChEBI" id="CHEBI:32372"/>
        <dbReference type="ChEBI" id="CHEBI:136304"/>
        <dbReference type="ChEBI" id="CHEBI:136315"/>
    </reaction>
    <physiologicalReaction direction="left-to-right" evidence="15">
        <dbReference type="Rhea" id="RHEA:52077"/>
    </physiologicalReaction>
</comment>
<comment type="subcellular location">
    <subcellularLocation>
        <location evidence="2">Endomembrane system</location>
        <topology evidence="2">Multi-pass membrane protein</topology>
    </subcellularLocation>
</comment>
<evidence type="ECO:0000256" key="11">
    <source>
        <dbReference type="ARBA" id="ARBA00048701"/>
    </source>
</evidence>
<dbReference type="Pfam" id="PF04882">
    <property type="entry name" value="Peroxin-3"/>
    <property type="match status" value="1"/>
</dbReference>
<evidence type="ECO:0000256" key="4">
    <source>
        <dbReference type="ARBA" id="ARBA00022692"/>
    </source>
</evidence>
<reference evidence="19 20" key="1">
    <citation type="submission" date="2020-04" db="EMBL/GenBank/DDBJ databases">
        <title>Chromosome-level genome assembly of a cyprinid fish Onychostoma macrolepis by integration of Nanopore Sequencing, Bionano and Hi-C technology.</title>
        <authorList>
            <person name="Wang D."/>
        </authorList>
    </citation>
    <scope>NUCLEOTIDE SEQUENCE [LARGE SCALE GENOMIC DNA]</scope>
    <source>
        <strain evidence="19">SWU-2019</strain>
        <tissue evidence="19">Muscle</tissue>
    </source>
</reference>
<dbReference type="InterPro" id="IPR006966">
    <property type="entry name" value="Peroxin-3"/>
</dbReference>
<keyword evidence="20" id="KW-1185">Reference proteome</keyword>
<evidence type="ECO:0000256" key="8">
    <source>
        <dbReference type="ARBA" id="ARBA00047427"/>
    </source>
</evidence>
<evidence type="ECO:0000256" key="3">
    <source>
        <dbReference type="ARBA" id="ARBA00009300"/>
    </source>
</evidence>
<feature type="region of interest" description="Disordered" evidence="17">
    <location>
        <begin position="20"/>
        <end position="52"/>
    </location>
</feature>
<comment type="catalytic activity">
    <reaction evidence="10">
        <text>12-octadecanoyloxy-octadecanoate + H2O = 12-hydroxyoctadecanoate + octadecanoate + H(+)</text>
        <dbReference type="Rhea" id="RHEA:52080"/>
        <dbReference type="ChEBI" id="CHEBI:15377"/>
        <dbReference type="ChEBI" id="CHEBI:15378"/>
        <dbReference type="ChEBI" id="CHEBI:25629"/>
        <dbReference type="ChEBI" id="CHEBI:84201"/>
        <dbReference type="ChEBI" id="CHEBI:136330"/>
    </reaction>
    <physiologicalReaction direction="left-to-right" evidence="10">
        <dbReference type="Rhea" id="RHEA:52081"/>
    </physiologicalReaction>
</comment>
<evidence type="ECO:0000256" key="7">
    <source>
        <dbReference type="ARBA" id="ARBA00047368"/>
    </source>
</evidence>
<comment type="catalytic activity">
    <reaction evidence="16">
        <text>12-(9Z-hexadecenoyloxy)-octadecanoate + H2O = 12-hydroxyoctadecanoate + (9Z)-hexadecenoate + H(+)</text>
        <dbReference type="Rhea" id="RHEA:52072"/>
        <dbReference type="ChEBI" id="CHEBI:15377"/>
        <dbReference type="ChEBI" id="CHEBI:15378"/>
        <dbReference type="ChEBI" id="CHEBI:32372"/>
        <dbReference type="ChEBI" id="CHEBI:84201"/>
        <dbReference type="ChEBI" id="CHEBI:136312"/>
    </reaction>
    <physiologicalReaction direction="left-to-right" evidence="16">
        <dbReference type="Rhea" id="RHEA:52073"/>
    </physiologicalReaction>
</comment>
<comment type="catalytic activity">
    <reaction evidence="12">
        <text>9-(9Z-octadecenoyloxy)-octadecanoate + H2O = 9-hydroxy-octadecanoate + (9Z)-octadecenoate + H(+)</text>
        <dbReference type="Rhea" id="RHEA:52048"/>
        <dbReference type="ChEBI" id="CHEBI:15377"/>
        <dbReference type="ChEBI" id="CHEBI:15378"/>
        <dbReference type="ChEBI" id="CHEBI:30823"/>
        <dbReference type="ChEBI" id="CHEBI:136282"/>
        <dbReference type="ChEBI" id="CHEBI:136286"/>
    </reaction>
    <physiologicalReaction direction="left-to-right" evidence="12">
        <dbReference type="Rhea" id="RHEA:52049"/>
    </physiologicalReaction>
</comment>
<proteinExistence type="inferred from homology"/>
<dbReference type="PANTHER" id="PTHR10989:SF11">
    <property type="entry name" value="ANDROGEN-INDUCED GENE 1 PROTEIN"/>
    <property type="match status" value="1"/>
</dbReference>
<comment type="catalytic activity">
    <reaction evidence="11">
        <text>12-(9Z-octadecenoyloxy)-octadecanoate + H2O = 12-hydroxyoctadecanoate + (9Z)-octadecenoate + H(+)</text>
        <dbReference type="Rhea" id="RHEA:52060"/>
        <dbReference type="ChEBI" id="CHEBI:15377"/>
        <dbReference type="ChEBI" id="CHEBI:15378"/>
        <dbReference type="ChEBI" id="CHEBI:30823"/>
        <dbReference type="ChEBI" id="CHEBI:84201"/>
        <dbReference type="ChEBI" id="CHEBI:136302"/>
    </reaction>
    <physiologicalReaction direction="left-to-right" evidence="11">
        <dbReference type="Rhea" id="RHEA:52061"/>
    </physiologicalReaction>
</comment>
<dbReference type="EMBL" id="JAAMOB010000020">
    <property type="protein sequence ID" value="KAF4099729.1"/>
    <property type="molecule type" value="Genomic_DNA"/>
</dbReference>
<evidence type="ECO:0000256" key="5">
    <source>
        <dbReference type="ARBA" id="ARBA00022989"/>
    </source>
</evidence>
<comment type="similarity">
    <text evidence="3">Belongs to the AIG1 family.</text>
</comment>
<comment type="catalytic activity">
    <reaction evidence="9">
        <text>9-hexadecanoyloxy-octadecanoate + H2O = 9-hydroxy-octadecanoate + hexadecanoate + H(+)</text>
        <dbReference type="Rhea" id="RHEA:52052"/>
        <dbReference type="ChEBI" id="CHEBI:7896"/>
        <dbReference type="ChEBI" id="CHEBI:15377"/>
        <dbReference type="ChEBI" id="CHEBI:15378"/>
        <dbReference type="ChEBI" id="CHEBI:83670"/>
        <dbReference type="ChEBI" id="CHEBI:136286"/>
    </reaction>
    <physiologicalReaction direction="left-to-right" evidence="9">
        <dbReference type="Rhea" id="RHEA:52053"/>
    </physiologicalReaction>
</comment>
<evidence type="ECO:0000256" key="13">
    <source>
        <dbReference type="ARBA" id="ARBA00049221"/>
    </source>
</evidence>
<keyword evidence="5 18" id="KW-1133">Transmembrane helix</keyword>
<feature type="transmembrane region" description="Helical" evidence="18">
    <location>
        <begin position="304"/>
        <end position="324"/>
    </location>
</feature>